<dbReference type="InterPro" id="IPR036582">
    <property type="entry name" value="Mao_N_sf"/>
</dbReference>
<dbReference type="Pfam" id="PF07833">
    <property type="entry name" value="Cu_amine_oxidN1"/>
    <property type="match status" value="2"/>
</dbReference>
<evidence type="ECO:0000256" key="1">
    <source>
        <dbReference type="SAM" id="SignalP"/>
    </source>
</evidence>
<proteinExistence type="predicted"/>
<feature type="chain" id="PRO_5039629662" description="Copper amine oxidase-like N-terminal domain-containing protein" evidence="1">
    <location>
        <begin position="26"/>
        <end position="300"/>
    </location>
</feature>
<feature type="signal peptide" evidence="1">
    <location>
        <begin position="1"/>
        <end position="25"/>
    </location>
</feature>
<dbReference type="Gene3D" id="3.30.457.10">
    <property type="entry name" value="Copper amine oxidase-like, N-terminal domain"/>
    <property type="match status" value="1"/>
</dbReference>
<dbReference type="AlphaFoldDB" id="A0A3P7PW22"/>
<name>A0A3P7PW22_9FIRM</name>
<sequence length="300" mass="33369">MKMKRVVSLVLAMTLIASTWISVNAAETTIQVTIDGELVVFTDAQPFVDSNNRTLVPLRAIGEAMGLEVEWDAELKTAAFARVYDPSLEAAPYDGDEDGNPEAYLLSEIVAFEIDNSQAAFGAHWMGVEEDDTDPYAVVEYDIAMDTEAVILNARTYAPVRYLAEAFNYDVSWDQATQTVALTTMKNPAEENIFVVSMFEEAIQSWLLLGNEDTKATSFEILSGKVNGVELDKTLISEDEFVSIEEELEASEISGDVLMGFEAANNISDLASYRLSLKIKAMIDDEYEIFEWEHYGVQQK</sequence>
<evidence type="ECO:0000313" key="3">
    <source>
        <dbReference type="EMBL" id="VDN47957.1"/>
    </source>
</evidence>
<feature type="domain" description="Copper amine oxidase-like N-terminal" evidence="2">
    <location>
        <begin position="141"/>
        <end position="181"/>
    </location>
</feature>
<dbReference type="SUPFAM" id="SSF55383">
    <property type="entry name" value="Copper amine oxidase, domain N"/>
    <property type="match status" value="2"/>
</dbReference>
<gene>
    <name evidence="3" type="ORF">PATL70BA_2074</name>
</gene>
<keyword evidence="1" id="KW-0732">Signal</keyword>
<dbReference type="InterPro" id="IPR012854">
    <property type="entry name" value="Cu_amine_oxidase-like_N"/>
</dbReference>
<evidence type="ECO:0000313" key="4">
    <source>
        <dbReference type="Proteomes" id="UP000279029"/>
    </source>
</evidence>
<dbReference type="KEGG" id="cbar:PATL70BA_2074"/>
<feature type="domain" description="Copper amine oxidase-like N-terminal" evidence="2">
    <location>
        <begin position="34"/>
        <end position="80"/>
    </location>
</feature>
<reference evidence="3 4" key="1">
    <citation type="submission" date="2018-09" db="EMBL/GenBank/DDBJ databases">
        <authorList>
            <person name="Postec A."/>
        </authorList>
    </citation>
    <scope>NUCLEOTIDE SEQUENCE [LARGE SCALE GENOMIC DNA]</scope>
    <source>
        <strain evidence="3">70B-A</strain>
    </source>
</reference>
<dbReference type="OrthoDB" id="268113at2"/>
<accession>A0A3P7PW22</accession>
<organism evidence="3 4">
    <name type="scientific">Petrocella atlantisensis</name>
    <dbReference type="NCBI Taxonomy" id="2173034"/>
    <lineage>
        <taxon>Bacteria</taxon>
        <taxon>Bacillati</taxon>
        <taxon>Bacillota</taxon>
        <taxon>Clostridia</taxon>
        <taxon>Lachnospirales</taxon>
        <taxon>Vallitaleaceae</taxon>
        <taxon>Petrocella</taxon>
    </lineage>
</organism>
<dbReference type="Proteomes" id="UP000279029">
    <property type="component" value="Chromosome"/>
</dbReference>
<evidence type="ECO:0000259" key="2">
    <source>
        <dbReference type="Pfam" id="PF07833"/>
    </source>
</evidence>
<keyword evidence="4" id="KW-1185">Reference proteome</keyword>
<dbReference type="EMBL" id="LR130778">
    <property type="protein sequence ID" value="VDN47957.1"/>
    <property type="molecule type" value="Genomic_DNA"/>
</dbReference>
<protein>
    <recommendedName>
        <fullName evidence="2">Copper amine oxidase-like N-terminal domain-containing protein</fullName>
    </recommendedName>
</protein>
<dbReference type="RefSeq" id="WP_125137180.1">
    <property type="nucleotide sequence ID" value="NZ_LR130778.1"/>
</dbReference>